<keyword evidence="1" id="KW-0812">Transmembrane</keyword>
<feature type="transmembrane region" description="Helical" evidence="1">
    <location>
        <begin position="58"/>
        <end position="78"/>
    </location>
</feature>
<dbReference type="EC" id="1.7.2.5" evidence="2"/>
<evidence type="ECO:0000313" key="2">
    <source>
        <dbReference type="EMBL" id="EUA73298.1"/>
    </source>
</evidence>
<gene>
    <name evidence="2" type="primary">norZ</name>
    <name evidence="2" type="ORF">I553_9454</name>
</gene>
<keyword evidence="1" id="KW-0472">Membrane</keyword>
<dbReference type="Gene3D" id="1.20.210.10">
    <property type="entry name" value="Cytochrome c oxidase-like, subunit I domain"/>
    <property type="match status" value="1"/>
</dbReference>
<sequence>MVWSALSLVALLGGIGIMFAIYGRWSQKLGWHGDEMASTLSFREPGEVPLTPAQRSTIWFFAIVSVLFLAQALVGAAAQHYRADLSSFFGLDLARFCPTTWLAPGTCSWRCFGLRRRSWPAASSSFHSSRAANRGGRVGWLTAARRGRAGGVRLADHRGAVDLWGDPRRQLALQQWEYLDLPRLWQILLIIGMFLWIAIIWRACGRDCGASRRLTCRGCFSSRAWRSPCSTRSGCWPAATPTSRSPISGGSGWCTCG</sequence>
<proteinExistence type="predicted"/>
<feature type="transmembrane region" description="Helical" evidence="1">
    <location>
        <begin position="6"/>
        <end position="23"/>
    </location>
</feature>
<keyword evidence="1" id="KW-1133">Transmembrane helix</keyword>
<accession>X8E063</accession>
<dbReference type="InterPro" id="IPR036927">
    <property type="entry name" value="Cyt_c_oxase-like_su1_sf"/>
</dbReference>
<dbReference type="PATRIC" id="fig|1299334.3.peg.968"/>
<dbReference type="EMBL" id="JAOB01000011">
    <property type="protein sequence ID" value="EUA73298.1"/>
    <property type="molecule type" value="Genomic_DNA"/>
</dbReference>
<reference evidence="2" key="1">
    <citation type="submission" date="2014-01" db="EMBL/GenBank/DDBJ databases">
        <authorList>
            <person name="Brown-Elliot B."/>
            <person name="Wallace R."/>
            <person name="Lenaerts A."/>
            <person name="Ordway D."/>
            <person name="DeGroote M.A."/>
            <person name="Parker T."/>
            <person name="Sizemore C."/>
            <person name="Tallon L.J."/>
            <person name="Sadzewicz L.K."/>
            <person name="Sengamalay N."/>
            <person name="Fraser C.M."/>
            <person name="Hine E."/>
            <person name="Shefchek K.A."/>
            <person name="Das S.P."/>
            <person name="Tettelin H."/>
        </authorList>
    </citation>
    <scope>NUCLEOTIDE SEQUENCE [LARGE SCALE GENOMIC DNA]</scope>
    <source>
        <strain evidence="2">4042</strain>
    </source>
</reference>
<evidence type="ECO:0000256" key="1">
    <source>
        <dbReference type="SAM" id="Phobius"/>
    </source>
</evidence>
<dbReference type="AlphaFoldDB" id="X8E063"/>
<protein>
    <submittedName>
        <fullName evidence="2">Nitric oxide reductase domain protein</fullName>
        <ecNumber evidence="2">1.7.2.5</ecNumber>
    </submittedName>
</protein>
<keyword evidence="2" id="KW-0560">Oxidoreductase</keyword>
<feature type="transmembrane region" description="Helical" evidence="1">
    <location>
        <begin position="184"/>
        <end position="204"/>
    </location>
</feature>
<dbReference type="GO" id="GO:0016966">
    <property type="term" value="F:nitric oxide reductase activity"/>
    <property type="evidence" value="ECO:0007669"/>
    <property type="project" value="UniProtKB-EC"/>
</dbReference>
<organism evidence="2">
    <name type="scientific">Mycobacterium xenopi 4042</name>
    <dbReference type="NCBI Taxonomy" id="1299334"/>
    <lineage>
        <taxon>Bacteria</taxon>
        <taxon>Bacillati</taxon>
        <taxon>Actinomycetota</taxon>
        <taxon>Actinomycetes</taxon>
        <taxon>Mycobacteriales</taxon>
        <taxon>Mycobacteriaceae</taxon>
        <taxon>Mycobacterium</taxon>
    </lineage>
</organism>
<name>X8E063_MYCXE</name>
<comment type="caution">
    <text evidence="2">The sequence shown here is derived from an EMBL/GenBank/DDBJ whole genome shotgun (WGS) entry which is preliminary data.</text>
</comment>